<sequence>MPNRDSGAKHGLGKHITAWRSELGAATMRLLRCCRGPLRQLATGCRPLSAAAARAASTGHCSDHHMVAARLSAAREKRRVREVTIRSTRSLVPDALRLDLLLADWSGMREAVGVEEKWSAWRDVWSPVIDRHMPLITIRPRHPPCPWLTDNDDVRALMRARDLARQECESDPSPETRDAYRVSREQARSAQARARSDFFATSFRNSRRHTWKDVQRYLISSRKTVDTERGTSAWSAVPETVDTCIIGGGIAGCSIAYHLAKQLTAPGPARRILAR</sequence>
<name>A0A6A4V7S7_AMPAM</name>
<reference evidence="1 2" key="1">
    <citation type="submission" date="2019-07" db="EMBL/GenBank/DDBJ databases">
        <title>Draft genome assembly of a fouling barnacle, Amphibalanus amphitrite (Darwin, 1854): The first reference genome for Thecostraca.</title>
        <authorList>
            <person name="Kim W."/>
        </authorList>
    </citation>
    <scope>NUCLEOTIDE SEQUENCE [LARGE SCALE GENOMIC DNA]</scope>
    <source>
        <strain evidence="1">SNU_AA5</strain>
        <tissue evidence="1">Soma without cirri and trophi</tissue>
    </source>
</reference>
<dbReference type="Proteomes" id="UP000440578">
    <property type="component" value="Unassembled WGS sequence"/>
</dbReference>
<dbReference type="Gene3D" id="3.50.50.60">
    <property type="entry name" value="FAD/NAD(P)-binding domain"/>
    <property type="match status" value="1"/>
</dbReference>
<gene>
    <name evidence="1" type="ORF">FJT64_012020</name>
</gene>
<organism evidence="1 2">
    <name type="scientific">Amphibalanus amphitrite</name>
    <name type="common">Striped barnacle</name>
    <name type="synonym">Balanus amphitrite</name>
    <dbReference type="NCBI Taxonomy" id="1232801"/>
    <lineage>
        <taxon>Eukaryota</taxon>
        <taxon>Metazoa</taxon>
        <taxon>Ecdysozoa</taxon>
        <taxon>Arthropoda</taxon>
        <taxon>Crustacea</taxon>
        <taxon>Multicrustacea</taxon>
        <taxon>Cirripedia</taxon>
        <taxon>Thoracica</taxon>
        <taxon>Thoracicalcarea</taxon>
        <taxon>Balanomorpha</taxon>
        <taxon>Balanoidea</taxon>
        <taxon>Balanidae</taxon>
        <taxon>Amphibalaninae</taxon>
        <taxon>Amphibalanus</taxon>
    </lineage>
</organism>
<accession>A0A6A4V7S7</accession>
<dbReference type="AlphaFoldDB" id="A0A6A4V7S7"/>
<keyword evidence="2" id="KW-1185">Reference proteome</keyword>
<protein>
    <recommendedName>
        <fullName evidence="3">FAD dependent oxidoreductase domain-containing protein</fullName>
    </recommendedName>
</protein>
<comment type="caution">
    <text evidence="1">The sequence shown here is derived from an EMBL/GenBank/DDBJ whole genome shotgun (WGS) entry which is preliminary data.</text>
</comment>
<evidence type="ECO:0008006" key="3">
    <source>
        <dbReference type="Google" id="ProtNLM"/>
    </source>
</evidence>
<dbReference type="InterPro" id="IPR036188">
    <property type="entry name" value="FAD/NAD-bd_sf"/>
</dbReference>
<dbReference type="EMBL" id="VIIS01002009">
    <property type="protein sequence ID" value="KAF0289765.1"/>
    <property type="molecule type" value="Genomic_DNA"/>
</dbReference>
<evidence type="ECO:0000313" key="2">
    <source>
        <dbReference type="Proteomes" id="UP000440578"/>
    </source>
</evidence>
<evidence type="ECO:0000313" key="1">
    <source>
        <dbReference type="EMBL" id="KAF0289765.1"/>
    </source>
</evidence>
<proteinExistence type="predicted"/>
<dbReference type="SUPFAM" id="SSF51905">
    <property type="entry name" value="FAD/NAD(P)-binding domain"/>
    <property type="match status" value="1"/>
</dbReference>